<accession>A0A0S4LB40</accession>
<keyword evidence="3" id="KW-1185">Reference proteome</keyword>
<sequence>MHEVFVSYSSVDENAVRKRLQLLKSRGIPYWFAPDAEIPGGEDFASFIETAISNSKVFLLMASESALGSEEVKKELALADNEKVPIIPLFLETELSFPPGFRYRLLSRQYISATEEENEEWVYRLLKTLRYHGVAISNDEVQTSAAGSREKPKISSGLMPYLADRDQQEALIQKRLEQHLEQTPHRPILFIIHGEESHCCDMFVERLCKYSIPRQLKPIKRSDQLECKSVRWPDYSPAAQTSTIRAQLYWRGVLNRLELPLSAPHQKVTQRIGAIRRPVLFWSNLGSDAWQLYEGNLIEEVVRLWSALSDVPAPSQPIIILLAISYPSHTPSLFERLRNVKPDSPVAQKLRGLVLPSETAISVTVLPELTSLSQSDIEEWVREIMQPNDTDDVLRIVRAVFSGSRNDAEQRIRELLGHKMEDKILTLLEDVFLSRGRSGRLPIGPLAPLMKTLLRAEDILRSI</sequence>
<feature type="domain" description="TIR" evidence="1">
    <location>
        <begin position="1"/>
        <end position="133"/>
    </location>
</feature>
<reference evidence="2 3" key="1">
    <citation type="submission" date="2015-10" db="EMBL/GenBank/DDBJ databases">
        <authorList>
            <person name="Gilbert D.G."/>
        </authorList>
    </citation>
    <scope>NUCLEOTIDE SEQUENCE [LARGE SCALE GENOMIC DNA]</scope>
    <source>
        <strain evidence="2">COMA1</strain>
    </source>
</reference>
<dbReference type="Gene3D" id="3.40.50.10140">
    <property type="entry name" value="Toll/interleukin-1 receptor homology (TIR) domain"/>
    <property type="match status" value="1"/>
</dbReference>
<evidence type="ECO:0000313" key="2">
    <source>
        <dbReference type="EMBL" id="CUS33832.1"/>
    </source>
</evidence>
<dbReference type="RefSeq" id="WP_090745498.1">
    <property type="nucleotide sequence ID" value="NZ_CZQA01000001.1"/>
</dbReference>
<dbReference type="EMBL" id="CZQA01000001">
    <property type="protein sequence ID" value="CUS33832.1"/>
    <property type="molecule type" value="Genomic_DNA"/>
</dbReference>
<evidence type="ECO:0000313" key="3">
    <source>
        <dbReference type="Proteomes" id="UP000199032"/>
    </source>
</evidence>
<dbReference type="InterPro" id="IPR045475">
    <property type="entry name" value="iSTAND"/>
</dbReference>
<dbReference type="InterPro" id="IPR035897">
    <property type="entry name" value="Toll_tir_struct_dom_sf"/>
</dbReference>
<dbReference type="Proteomes" id="UP000199032">
    <property type="component" value="Unassembled WGS sequence"/>
</dbReference>
<dbReference type="Pfam" id="PF19995">
    <property type="entry name" value="iSTAND"/>
    <property type="match status" value="1"/>
</dbReference>
<organism evidence="2 3">
    <name type="scientific">Candidatus Nitrospira nitrosa</name>
    <dbReference type="NCBI Taxonomy" id="1742972"/>
    <lineage>
        <taxon>Bacteria</taxon>
        <taxon>Pseudomonadati</taxon>
        <taxon>Nitrospirota</taxon>
        <taxon>Nitrospiria</taxon>
        <taxon>Nitrospirales</taxon>
        <taxon>Nitrospiraceae</taxon>
        <taxon>Nitrospira</taxon>
    </lineage>
</organism>
<dbReference type="GO" id="GO:0007165">
    <property type="term" value="P:signal transduction"/>
    <property type="evidence" value="ECO:0007669"/>
    <property type="project" value="InterPro"/>
</dbReference>
<dbReference type="Pfam" id="PF13676">
    <property type="entry name" value="TIR_2"/>
    <property type="match status" value="1"/>
</dbReference>
<dbReference type="SMART" id="SM00255">
    <property type="entry name" value="TIR"/>
    <property type="match status" value="1"/>
</dbReference>
<proteinExistence type="predicted"/>
<gene>
    <name evidence="2" type="ORF">COMA1_11364</name>
</gene>
<dbReference type="OrthoDB" id="9768004at2"/>
<dbReference type="PROSITE" id="PS50104">
    <property type="entry name" value="TIR"/>
    <property type="match status" value="1"/>
</dbReference>
<evidence type="ECO:0000259" key="1">
    <source>
        <dbReference type="PROSITE" id="PS50104"/>
    </source>
</evidence>
<protein>
    <recommendedName>
        <fullName evidence="1">TIR domain-containing protein</fullName>
    </recommendedName>
</protein>
<dbReference type="InterPro" id="IPR000157">
    <property type="entry name" value="TIR_dom"/>
</dbReference>
<dbReference type="AlphaFoldDB" id="A0A0S4LB40"/>
<name>A0A0S4LB40_9BACT</name>
<dbReference type="STRING" id="1742972.COMA1_11364"/>
<dbReference type="SUPFAM" id="SSF52200">
    <property type="entry name" value="Toll/Interleukin receptor TIR domain"/>
    <property type="match status" value="1"/>
</dbReference>